<gene>
    <name evidence="3" type="ORF">B4U80_04772</name>
</gene>
<dbReference type="OrthoDB" id="8815311at2759"/>
<dbReference type="PANTHER" id="PTHR11243:SF38">
    <property type="entry name" value="GROWTH FACTOR RECEPTOR-BOUND PROTEIN 14-LIKE ISOFORM X1"/>
    <property type="match status" value="1"/>
</dbReference>
<dbReference type="SMART" id="SM00252">
    <property type="entry name" value="SH2"/>
    <property type="match status" value="1"/>
</dbReference>
<keyword evidence="4" id="KW-1185">Reference proteome</keyword>
<dbReference type="Gene3D" id="3.30.505.10">
    <property type="entry name" value="SH2 domain"/>
    <property type="match status" value="1"/>
</dbReference>
<sequence length="95" mass="10886">MSRREATDRLTKFASVDGVFLVRPSQRVPGSFMLSFICKEAVKHVPIFVIEESAQISLSLDCGRTKFYGLRQLIEFYQLNIGVLPTKLTHFLVHR</sequence>
<dbReference type="Proteomes" id="UP000288716">
    <property type="component" value="Unassembled WGS sequence"/>
</dbReference>
<evidence type="ECO:0000259" key="2">
    <source>
        <dbReference type="PROSITE" id="PS50001"/>
    </source>
</evidence>
<keyword evidence="1" id="KW-0727">SH2 domain</keyword>
<dbReference type="AlphaFoldDB" id="A0A443SHX0"/>
<dbReference type="InterPro" id="IPR039664">
    <property type="entry name" value="GRB/APBB1IP"/>
</dbReference>
<dbReference type="PROSITE" id="PS50001">
    <property type="entry name" value="SH2"/>
    <property type="match status" value="1"/>
</dbReference>
<organism evidence="3 4">
    <name type="scientific">Leptotrombidium deliense</name>
    <dbReference type="NCBI Taxonomy" id="299467"/>
    <lineage>
        <taxon>Eukaryota</taxon>
        <taxon>Metazoa</taxon>
        <taxon>Ecdysozoa</taxon>
        <taxon>Arthropoda</taxon>
        <taxon>Chelicerata</taxon>
        <taxon>Arachnida</taxon>
        <taxon>Acari</taxon>
        <taxon>Acariformes</taxon>
        <taxon>Trombidiformes</taxon>
        <taxon>Prostigmata</taxon>
        <taxon>Anystina</taxon>
        <taxon>Parasitengona</taxon>
        <taxon>Trombiculoidea</taxon>
        <taxon>Trombiculidae</taxon>
        <taxon>Leptotrombidium</taxon>
    </lineage>
</organism>
<protein>
    <submittedName>
        <fullName evidence="3">Growth factor receptor-bound protein 14-like protein</fullName>
    </submittedName>
</protein>
<dbReference type="Pfam" id="PF00017">
    <property type="entry name" value="SH2"/>
    <property type="match status" value="1"/>
</dbReference>
<reference evidence="3 4" key="1">
    <citation type="journal article" date="2018" name="Gigascience">
        <title>Genomes of trombidid mites reveal novel predicted allergens and laterally-transferred genes associated with secondary metabolism.</title>
        <authorList>
            <person name="Dong X."/>
            <person name="Chaisiri K."/>
            <person name="Xia D."/>
            <person name="Armstrong S.D."/>
            <person name="Fang Y."/>
            <person name="Donnelly M.J."/>
            <person name="Kadowaki T."/>
            <person name="McGarry J.W."/>
            <person name="Darby A.C."/>
            <person name="Makepeace B.L."/>
        </authorList>
    </citation>
    <scope>NUCLEOTIDE SEQUENCE [LARGE SCALE GENOMIC DNA]</scope>
    <source>
        <strain evidence="3">UoL-UT</strain>
    </source>
</reference>
<dbReference type="PRINTS" id="PR00401">
    <property type="entry name" value="SH2DOMAIN"/>
</dbReference>
<comment type="caution">
    <text evidence="3">The sequence shown here is derived from an EMBL/GenBank/DDBJ whole genome shotgun (WGS) entry which is preliminary data.</text>
</comment>
<proteinExistence type="predicted"/>
<dbReference type="InterPro" id="IPR000980">
    <property type="entry name" value="SH2"/>
</dbReference>
<evidence type="ECO:0000313" key="3">
    <source>
        <dbReference type="EMBL" id="RWS27133.1"/>
    </source>
</evidence>
<dbReference type="PANTHER" id="PTHR11243">
    <property type="entry name" value="GROWTH FACTOR RECEPTOR-BOUND PROTEIN"/>
    <property type="match status" value="1"/>
</dbReference>
<feature type="domain" description="SH2" evidence="2">
    <location>
        <begin position="1"/>
        <end position="92"/>
    </location>
</feature>
<keyword evidence="3" id="KW-0675">Receptor</keyword>
<dbReference type="SUPFAM" id="SSF55550">
    <property type="entry name" value="SH2 domain"/>
    <property type="match status" value="1"/>
</dbReference>
<dbReference type="InterPro" id="IPR036860">
    <property type="entry name" value="SH2_dom_sf"/>
</dbReference>
<dbReference type="STRING" id="299467.A0A443SHX0"/>
<dbReference type="EMBL" id="NCKV01002234">
    <property type="protein sequence ID" value="RWS27133.1"/>
    <property type="molecule type" value="Genomic_DNA"/>
</dbReference>
<dbReference type="VEuPathDB" id="VectorBase:LDEU004907"/>
<accession>A0A443SHX0</accession>
<evidence type="ECO:0000256" key="1">
    <source>
        <dbReference type="PROSITE-ProRule" id="PRU00191"/>
    </source>
</evidence>
<name>A0A443SHX0_9ACAR</name>
<evidence type="ECO:0000313" key="4">
    <source>
        <dbReference type="Proteomes" id="UP000288716"/>
    </source>
</evidence>